<dbReference type="SUPFAM" id="SSF161098">
    <property type="entry name" value="MetI-like"/>
    <property type="match status" value="1"/>
</dbReference>
<reference evidence="12 13" key="1">
    <citation type="journal article" date="2016" name="Nat. Commun.">
        <title>Thousands of microbial genomes shed light on interconnected biogeochemical processes in an aquifer system.</title>
        <authorList>
            <person name="Anantharaman K."/>
            <person name="Brown C.T."/>
            <person name="Hug L.A."/>
            <person name="Sharon I."/>
            <person name="Castelle C.J."/>
            <person name="Probst A.J."/>
            <person name="Thomas B.C."/>
            <person name="Singh A."/>
            <person name="Wilkins M.J."/>
            <person name="Karaoz U."/>
            <person name="Brodie E.L."/>
            <person name="Williams K.H."/>
            <person name="Hubbard S.S."/>
            <person name="Banfield J.F."/>
        </authorList>
    </citation>
    <scope>NUCLEOTIDE SEQUENCE [LARGE SCALE GENOMIC DNA]</scope>
    <source>
        <strain evidence="13">RBG_16_55_9</strain>
    </source>
</reference>
<comment type="subcellular location">
    <subcellularLocation>
        <location evidence="1 9">Cell membrane</location>
        <topology evidence="1 9">Multi-pass membrane protein</topology>
    </subcellularLocation>
</comment>
<name>A0A1F5UQ51_FRAXR</name>
<evidence type="ECO:0000256" key="5">
    <source>
        <dbReference type="ARBA" id="ARBA00022592"/>
    </source>
</evidence>
<evidence type="ECO:0000256" key="2">
    <source>
        <dbReference type="ARBA" id="ARBA00007069"/>
    </source>
</evidence>
<evidence type="ECO:0000256" key="8">
    <source>
        <dbReference type="ARBA" id="ARBA00023136"/>
    </source>
</evidence>
<evidence type="ECO:0000313" key="12">
    <source>
        <dbReference type="EMBL" id="OGF52881.1"/>
    </source>
</evidence>
<dbReference type="Proteomes" id="UP000179157">
    <property type="component" value="Unassembled WGS sequence"/>
</dbReference>
<dbReference type="AlphaFoldDB" id="A0A1F5UQ51"/>
<dbReference type="NCBIfam" id="TIGR02138">
    <property type="entry name" value="phosphate_pstC"/>
    <property type="match status" value="1"/>
</dbReference>
<keyword evidence="5 10" id="KW-0592">Phosphate transport</keyword>
<keyword evidence="4 10" id="KW-1003">Cell membrane</keyword>
<sequence>MLSRALRERLSSQLMQMATLFTILLTLLITLALYLKSKPILDLHPLEQLLFSSSWHPMKGEFGLLPFILGTLWVTGLAMILSVPLCLLSAMYLSEYAAPRIRAWVKPLIDLLAGIPSVVFGVWGVLFVVPLVKDYIVPFTQEYLSFIPSLATTNTTGYSLLAGGVVLAVMVFPFIISVAEEVLCAVPGELRAASLAVGATKWQTIKHVVLRKASPGLIAAVVLGFSRAFGETIAVLMVVGNVARIPTSIFDAAYPLPALIANNYGEMLSVPLYDSALLLAALVLLSVNLVFTILARVVLLGATKRAI</sequence>
<feature type="transmembrane region" description="Helical" evidence="9">
    <location>
        <begin position="64"/>
        <end position="88"/>
    </location>
</feature>
<comment type="function">
    <text evidence="10">Part of the binding-protein-dependent transport system for phosphate; probably responsible for the translocation of the substrate across the membrane.</text>
</comment>
<evidence type="ECO:0000256" key="3">
    <source>
        <dbReference type="ARBA" id="ARBA00022448"/>
    </source>
</evidence>
<feature type="transmembrane region" description="Helical" evidence="9">
    <location>
        <begin position="276"/>
        <end position="299"/>
    </location>
</feature>
<feature type="transmembrane region" description="Helical" evidence="9">
    <location>
        <begin position="108"/>
        <end position="129"/>
    </location>
</feature>
<feature type="transmembrane region" description="Helical" evidence="9">
    <location>
        <begin position="158"/>
        <end position="179"/>
    </location>
</feature>
<evidence type="ECO:0000256" key="9">
    <source>
        <dbReference type="RuleBase" id="RU363032"/>
    </source>
</evidence>
<evidence type="ECO:0000259" key="11">
    <source>
        <dbReference type="PROSITE" id="PS50928"/>
    </source>
</evidence>
<dbReference type="Gene3D" id="1.10.3720.10">
    <property type="entry name" value="MetI-like"/>
    <property type="match status" value="1"/>
</dbReference>
<comment type="caution">
    <text evidence="12">The sequence shown here is derived from an EMBL/GenBank/DDBJ whole genome shotgun (WGS) entry which is preliminary data.</text>
</comment>
<dbReference type="PANTHER" id="PTHR30425">
    <property type="entry name" value="PHOSPHATE TRANSPORT SYSTEM PERMEASE PROTEIN PST"/>
    <property type="match status" value="1"/>
</dbReference>
<dbReference type="InterPro" id="IPR051124">
    <property type="entry name" value="Phosphate_Transport_Permease"/>
</dbReference>
<dbReference type="Pfam" id="PF00528">
    <property type="entry name" value="BPD_transp_1"/>
    <property type="match status" value="1"/>
</dbReference>
<evidence type="ECO:0000313" key="13">
    <source>
        <dbReference type="Proteomes" id="UP000179157"/>
    </source>
</evidence>
<organism evidence="12 13">
    <name type="scientific">Fraserbacteria sp. (strain RBG_16_55_9)</name>
    <dbReference type="NCBI Taxonomy" id="1817864"/>
    <lineage>
        <taxon>Bacteria</taxon>
        <taxon>Candidatus Fraseribacteriota</taxon>
    </lineage>
</organism>
<feature type="domain" description="ABC transmembrane type-1" evidence="11">
    <location>
        <begin position="68"/>
        <end position="295"/>
    </location>
</feature>
<dbReference type="PROSITE" id="PS50928">
    <property type="entry name" value="ABC_TM1"/>
    <property type="match status" value="1"/>
</dbReference>
<evidence type="ECO:0000256" key="7">
    <source>
        <dbReference type="ARBA" id="ARBA00022989"/>
    </source>
</evidence>
<proteinExistence type="inferred from homology"/>
<gene>
    <name evidence="12" type="ORF">A2Z21_04280</name>
</gene>
<dbReference type="EMBL" id="MFGX01000125">
    <property type="protein sequence ID" value="OGF52881.1"/>
    <property type="molecule type" value="Genomic_DNA"/>
</dbReference>
<comment type="caution">
    <text evidence="10">Lacks conserved residue(s) required for the propagation of feature annotation.</text>
</comment>
<evidence type="ECO:0000256" key="6">
    <source>
        <dbReference type="ARBA" id="ARBA00022692"/>
    </source>
</evidence>
<protein>
    <recommendedName>
        <fullName evidence="10">Phosphate transport system permease protein</fullName>
    </recommendedName>
</protein>
<keyword evidence="6 9" id="KW-0812">Transmembrane</keyword>
<dbReference type="InterPro" id="IPR000515">
    <property type="entry name" value="MetI-like"/>
</dbReference>
<dbReference type="GO" id="GO:0006817">
    <property type="term" value="P:phosphate ion transport"/>
    <property type="evidence" value="ECO:0007669"/>
    <property type="project" value="UniProtKB-KW"/>
</dbReference>
<keyword evidence="3 9" id="KW-0813">Transport</keyword>
<evidence type="ECO:0000256" key="10">
    <source>
        <dbReference type="RuleBase" id="RU363054"/>
    </source>
</evidence>
<dbReference type="GO" id="GO:0005315">
    <property type="term" value="F:phosphate transmembrane transporter activity"/>
    <property type="evidence" value="ECO:0007669"/>
    <property type="project" value="InterPro"/>
</dbReference>
<evidence type="ECO:0000256" key="1">
    <source>
        <dbReference type="ARBA" id="ARBA00004651"/>
    </source>
</evidence>
<keyword evidence="8 9" id="KW-0472">Membrane</keyword>
<dbReference type="STRING" id="1817864.A2Z21_04280"/>
<dbReference type="PANTHER" id="PTHR30425:SF1">
    <property type="entry name" value="PHOSPHATE TRANSPORT SYSTEM PERMEASE PROTEIN PSTC"/>
    <property type="match status" value="1"/>
</dbReference>
<dbReference type="InterPro" id="IPR035906">
    <property type="entry name" value="MetI-like_sf"/>
</dbReference>
<evidence type="ECO:0000256" key="4">
    <source>
        <dbReference type="ARBA" id="ARBA00022475"/>
    </source>
</evidence>
<keyword evidence="7 9" id="KW-1133">Transmembrane helix</keyword>
<comment type="similarity">
    <text evidence="2 10">Belongs to the binding-protein-dependent transport system permease family. CysTW subfamily.</text>
</comment>
<dbReference type="InterPro" id="IPR011864">
    <property type="entry name" value="Phosphate_PstC"/>
</dbReference>
<dbReference type="CDD" id="cd06261">
    <property type="entry name" value="TM_PBP2"/>
    <property type="match status" value="1"/>
</dbReference>
<accession>A0A1F5UQ51</accession>
<feature type="transmembrane region" description="Helical" evidence="9">
    <location>
        <begin position="216"/>
        <end position="239"/>
    </location>
</feature>
<dbReference type="GO" id="GO:0005886">
    <property type="term" value="C:plasma membrane"/>
    <property type="evidence" value="ECO:0007669"/>
    <property type="project" value="UniProtKB-SubCell"/>
</dbReference>